<name>A0A7W9YW70_9HYPH</name>
<dbReference type="GO" id="GO:0042586">
    <property type="term" value="F:peptide deformylase activity"/>
    <property type="evidence" value="ECO:0007669"/>
    <property type="project" value="InterPro"/>
</dbReference>
<dbReference type="Gene3D" id="3.90.45.10">
    <property type="entry name" value="Peptide deformylase"/>
    <property type="match status" value="1"/>
</dbReference>
<dbReference type="InterPro" id="IPR036821">
    <property type="entry name" value="Peptide_deformylase_sf"/>
</dbReference>
<dbReference type="PRINTS" id="PR01576">
    <property type="entry name" value="PDEFORMYLASE"/>
</dbReference>
<dbReference type="AlphaFoldDB" id="A0A7W9YW70"/>
<protein>
    <recommendedName>
        <fullName evidence="2">Peptide deformylase-like</fullName>
    </recommendedName>
    <alternativeName>
        <fullName evidence="2">Polypeptide deformylase-like</fullName>
    </alternativeName>
</protein>
<reference evidence="3 4" key="1">
    <citation type="submission" date="2020-08" db="EMBL/GenBank/DDBJ databases">
        <title>Genomic Encyclopedia of Type Strains, Phase IV (KMG-IV): sequencing the most valuable type-strain genomes for metagenomic binning, comparative biology and taxonomic classification.</title>
        <authorList>
            <person name="Goeker M."/>
        </authorList>
    </citation>
    <scope>NUCLEOTIDE SEQUENCE [LARGE SCALE GENOMIC DNA]</scope>
    <source>
        <strain evidence="3 4">DSM 102134</strain>
    </source>
</reference>
<dbReference type="RefSeq" id="WP_077546021.1">
    <property type="nucleotide sequence ID" value="NZ_JACHEJ010000002.1"/>
</dbReference>
<dbReference type="PIRSF" id="PIRSF004749">
    <property type="entry name" value="Pep_def"/>
    <property type="match status" value="1"/>
</dbReference>
<dbReference type="NCBIfam" id="NF009484">
    <property type="entry name" value="PRK12846.1-5"/>
    <property type="match status" value="1"/>
</dbReference>
<accession>A0A7W9YW70</accession>
<keyword evidence="3" id="KW-0378">Hydrolase</keyword>
<evidence type="ECO:0000256" key="2">
    <source>
        <dbReference type="HAMAP-Rule" id="MF_00163"/>
    </source>
</evidence>
<dbReference type="PANTHER" id="PTHR10458:SF22">
    <property type="entry name" value="PEPTIDE DEFORMYLASE"/>
    <property type="match status" value="1"/>
</dbReference>
<sequence length="165" mass="18572">MTLRPILRYPDPMLSAVCEPVVDFGAGLRQLAEDLLDTMRAAPGVGITAAHVGILQRVAALELPDWQAPRTYVNPQILSSSAGTMRHAEGSVSMPGFVEEVERPSSISCRYQDLAGDWHEEQAEGFHAICLQHEIDQLEGIFWLKRLSRLKRERLIRRWQKQGGR</sequence>
<gene>
    <name evidence="3" type="ORF">HNQ75_001469</name>
</gene>
<dbReference type="HAMAP" id="MF_00163">
    <property type="entry name" value="Pep_deformylase"/>
    <property type="match status" value="1"/>
</dbReference>
<proteinExistence type="inferred from homology"/>
<comment type="caution">
    <text evidence="3">The sequence shown here is derived from an EMBL/GenBank/DDBJ whole genome shotgun (WGS) entry which is preliminary data.</text>
</comment>
<dbReference type="NCBIfam" id="TIGR00079">
    <property type="entry name" value="pept_deformyl"/>
    <property type="match status" value="1"/>
</dbReference>
<dbReference type="Pfam" id="PF01327">
    <property type="entry name" value="Pep_deformylase"/>
    <property type="match status" value="1"/>
</dbReference>
<dbReference type="PANTHER" id="PTHR10458">
    <property type="entry name" value="PEPTIDE DEFORMYLASE"/>
    <property type="match status" value="1"/>
</dbReference>
<dbReference type="SUPFAM" id="SSF56420">
    <property type="entry name" value="Peptide deformylase"/>
    <property type="match status" value="1"/>
</dbReference>
<comment type="similarity">
    <text evidence="1 2">Belongs to the polypeptide deformylase family.</text>
</comment>
<evidence type="ECO:0000313" key="4">
    <source>
        <dbReference type="Proteomes" id="UP000535501"/>
    </source>
</evidence>
<comment type="caution">
    <text evidence="2">Lacks conserved residue(s) required for the propagation of feature annotation.</text>
</comment>
<evidence type="ECO:0000313" key="3">
    <source>
        <dbReference type="EMBL" id="MBB6179515.1"/>
    </source>
</evidence>
<dbReference type="EMBL" id="JACHEJ010000002">
    <property type="protein sequence ID" value="MBB6179515.1"/>
    <property type="molecule type" value="Genomic_DNA"/>
</dbReference>
<evidence type="ECO:0000256" key="1">
    <source>
        <dbReference type="ARBA" id="ARBA00010759"/>
    </source>
</evidence>
<dbReference type="Proteomes" id="UP000535501">
    <property type="component" value="Unassembled WGS sequence"/>
</dbReference>
<keyword evidence="4" id="KW-1185">Reference proteome</keyword>
<dbReference type="InterPro" id="IPR023635">
    <property type="entry name" value="Peptide_deformylase"/>
</dbReference>
<dbReference type="CDD" id="cd00487">
    <property type="entry name" value="Pep_deformylase"/>
    <property type="match status" value="1"/>
</dbReference>
<feature type="active site" evidence="2">
    <location>
        <position position="134"/>
    </location>
</feature>
<organism evidence="3 4">
    <name type="scientific">Pseudorhizobium flavum</name>
    <dbReference type="NCBI Taxonomy" id="1335061"/>
    <lineage>
        <taxon>Bacteria</taxon>
        <taxon>Pseudomonadati</taxon>
        <taxon>Pseudomonadota</taxon>
        <taxon>Alphaproteobacteria</taxon>
        <taxon>Hyphomicrobiales</taxon>
        <taxon>Rhizobiaceae</taxon>
        <taxon>Rhizobium/Agrobacterium group</taxon>
        <taxon>Pseudorhizobium</taxon>
    </lineage>
</organism>